<accession>A0A0L0FG11</accession>
<dbReference type="GeneID" id="25912571"/>
<dbReference type="Proteomes" id="UP000054560">
    <property type="component" value="Unassembled WGS sequence"/>
</dbReference>
<sequence>MPQNLKLNSLRSHLGLRAIHRNEFKEQQRKNYIASVQAYFMEIKQRIDFLANATELNDADEYVLPRLHDLLVEDDLLVEVGMPIGATTVL</sequence>
<dbReference type="RefSeq" id="XP_014149308.1">
    <property type="nucleotide sequence ID" value="XM_014293833.1"/>
</dbReference>
<dbReference type="AlphaFoldDB" id="A0A0L0FG11"/>
<name>A0A0L0FG11_9EUKA</name>
<gene>
    <name evidence="1" type="ORF">SARC_12067</name>
</gene>
<keyword evidence="2" id="KW-1185">Reference proteome</keyword>
<organism evidence="1 2">
    <name type="scientific">Sphaeroforma arctica JP610</name>
    <dbReference type="NCBI Taxonomy" id="667725"/>
    <lineage>
        <taxon>Eukaryota</taxon>
        <taxon>Ichthyosporea</taxon>
        <taxon>Ichthyophonida</taxon>
        <taxon>Sphaeroforma</taxon>
    </lineage>
</organism>
<evidence type="ECO:0000313" key="2">
    <source>
        <dbReference type="Proteomes" id="UP000054560"/>
    </source>
</evidence>
<proteinExistence type="predicted"/>
<reference evidence="1 2" key="1">
    <citation type="submission" date="2011-02" db="EMBL/GenBank/DDBJ databases">
        <title>The Genome Sequence of Sphaeroforma arctica JP610.</title>
        <authorList>
            <consortium name="The Broad Institute Genome Sequencing Platform"/>
            <person name="Russ C."/>
            <person name="Cuomo C."/>
            <person name="Young S.K."/>
            <person name="Zeng Q."/>
            <person name="Gargeya S."/>
            <person name="Alvarado L."/>
            <person name="Berlin A."/>
            <person name="Chapman S.B."/>
            <person name="Chen Z."/>
            <person name="Freedman E."/>
            <person name="Gellesch M."/>
            <person name="Goldberg J."/>
            <person name="Griggs A."/>
            <person name="Gujja S."/>
            <person name="Heilman E."/>
            <person name="Heiman D."/>
            <person name="Howarth C."/>
            <person name="Mehta T."/>
            <person name="Neiman D."/>
            <person name="Pearson M."/>
            <person name="Roberts A."/>
            <person name="Saif S."/>
            <person name="Shea T."/>
            <person name="Shenoy N."/>
            <person name="Sisk P."/>
            <person name="Stolte C."/>
            <person name="Sykes S."/>
            <person name="White J."/>
            <person name="Yandava C."/>
            <person name="Burger G."/>
            <person name="Gray M.W."/>
            <person name="Holland P.W.H."/>
            <person name="King N."/>
            <person name="Lang F.B.F."/>
            <person name="Roger A.J."/>
            <person name="Ruiz-Trillo I."/>
            <person name="Haas B."/>
            <person name="Nusbaum C."/>
            <person name="Birren B."/>
        </authorList>
    </citation>
    <scope>NUCLEOTIDE SEQUENCE [LARGE SCALE GENOMIC DNA]</scope>
    <source>
        <strain evidence="1 2">JP610</strain>
    </source>
</reference>
<evidence type="ECO:0000313" key="1">
    <source>
        <dbReference type="EMBL" id="KNC75406.1"/>
    </source>
</evidence>
<dbReference type="EMBL" id="KQ243644">
    <property type="protein sequence ID" value="KNC75406.1"/>
    <property type="molecule type" value="Genomic_DNA"/>
</dbReference>
<protein>
    <submittedName>
        <fullName evidence="1">Uncharacterized protein</fullName>
    </submittedName>
</protein>